<sequence>MMLQAIKTLKILKYSLEEMNKEYFNFLIESEANKTEKEPVKVMVVTMEEEEMTIVAEEESSSSFKPPHNSLISILQNHKIKEYFGMNNTFGSSKISTRELKAMLSPTRFPGSKSAGKEAKV</sequence>
<accession>A0A9J5YML2</accession>
<reference evidence="1 2" key="1">
    <citation type="submission" date="2020-09" db="EMBL/GenBank/DDBJ databases">
        <title>De no assembly of potato wild relative species, Solanum commersonii.</title>
        <authorList>
            <person name="Cho K."/>
        </authorList>
    </citation>
    <scope>NUCLEOTIDE SEQUENCE [LARGE SCALE GENOMIC DNA]</scope>
    <source>
        <strain evidence="1">LZ3.2</strain>
        <tissue evidence="1">Leaf</tissue>
    </source>
</reference>
<dbReference type="EMBL" id="JACXVP010000006">
    <property type="protein sequence ID" value="KAG5601690.1"/>
    <property type="molecule type" value="Genomic_DNA"/>
</dbReference>
<gene>
    <name evidence="1" type="ORF">H5410_033060</name>
</gene>
<protein>
    <submittedName>
        <fullName evidence="1">Uncharacterized protein</fullName>
    </submittedName>
</protein>
<evidence type="ECO:0000313" key="2">
    <source>
        <dbReference type="Proteomes" id="UP000824120"/>
    </source>
</evidence>
<dbReference type="Proteomes" id="UP000824120">
    <property type="component" value="Chromosome 6"/>
</dbReference>
<comment type="caution">
    <text evidence="1">The sequence shown here is derived from an EMBL/GenBank/DDBJ whole genome shotgun (WGS) entry which is preliminary data.</text>
</comment>
<keyword evidence="2" id="KW-1185">Reference proteome</keyword>
<name>A0A9J5YML2_SOLCO</name>
<proteinExistence type="predicted"/>
<evidence type="ECO:0000313" key="1">
    <source>
        <dbReference type="EMBL" id="KAG5601690.1"/>
    </source>
</evidence>
<dbReference type="AlphaFoldDB" id="A0A9J5YML2"/>
<organism evidence="1 2">
    <name type="scientific">Solanum commersonii</name>
    <name type="common">Commerson's wild potato</name>
    <name type="synonym">Commerson's nightshade</name>
    <dbReference type="NCBI Taxonomy" id="4109"/>
    <lineage>
        <taxon>Eukaryota</taxon>
        <taxon>Viridiplantae</taxon>
        <taxon>Streptophyta</taxon>
        <taxon>Embryophyta</taxon>
        <taxon>Tracheophyta</taxon>
        <taxon>Spermatophyta</taxon>
        <taxon>Magnoliopsida</taxon>
        <taxon>eudicotyledons</taxon>
        <taxon>Gunneridae</taxon>
        <taxon>Pentapetalae</taxon>
        <taxon>asterids</taxon>
        <taxon>lamiids</taxon>
        <taxon>Solanales</taxon>
        <taxon>Solanaceae</taxon>
        <taxon>Solanoideae</taxon>
        <taxon>Solaneae</taxon>
        <taxon>Solanum</taxon>
    </lineage>
</organism>